<dbReference type="OrthoDB" id="10571947at2759"/>
<organism evidence="1 2">
    <name type="scientific">Thalictrum thalictroides</name>
    <name type="common">Rue-anemone</name>
    <name type="synonym">Anemone thalictroides</name>
    <dbReference type="NCBI Taxonomy" id="46969"/>
    <lineage>
        <taxon>Eukaryota</taxon>
        <taxon>Viridiplantae</taxon>
        <taxon>Streptophyta</taxon>
        <taxon>Embryophyta</taxon>
        <taxon>Tracheophyta</taxon>
        <taxon>Spermatophyta</taxon>
        <taxon>Magnoliopsida</taxon>
        <taxon>Ranunculales</taxon>
        <taxon>Ranunculaceae</taxon>
        <taxon>Thalictroideae</taxon>
        <taxon>Thalictrum</taxon>
    </lineage>
</organism>
<feature type="non-terminal residue" evidence="1">
    <location>
        <position position="1"/>
    </location>
</feature>
<comment type="caution">
    <text evidence="1">The sequence shown here is derived from an EMBL/GenBank/DDBJ whole genome shotgun (WGS) entry which is preliminary data.</text>
</comment>
<dbReference type="AlphaFoldDB" id="A0A7J6WMV2"/>
<proteinExistence type="predicted"/>
<evidence type="ECO:0000313" key="1">
    <source>
        <dbReference type="EMBL" id="KAF5198267.1"/>
    </source>
</evidence>
<gene>
    <name evidence="1" type="ORF">FRX31_012146</name>
</gene>
<evidence type="ECO:0000313" key="2">
    <source>
        <dbReference type="Proteomes" id="UP000554482"/>
    </source>
</evidence>
<protein>
    <submittedName>
        <fullName evidence="1">Uncharacterized protein</fullName>
    </submittedName>
</protein>
<dbReference type="Proteomes" id="UP000554482">
    <property type="component" value="Unassembled WGS sequence"/>
</dbReference>
<dbReference type="EMBL" id="JABWDY010013458">
    <property type="protein sequence ID" value="KAF5198267.1"/>
    <property type="molecule type" value="Genomic_DNA"/>
</dbReference>
<keyword evidence="2" id="KW-1185">Reference proteome</keyword>
<sequence length="213" mass="24728">DEKITAILGTDSDGTQIIVRMIGDRGAEPKYELELCERAGGRLAVMVLKREGEYLMELALYRFKGTEPFGKYKHSFRTIIDHYFGDRGSILPGRFPVREIVDLFVWILSYFRYPVSTYVSRVPFRYHLDIDRPLWAHDNGRPIGVASIYYNRTEPPVLTGSETEEQWEYNITNRINEGVGRGELDIIDISNSDNTPVVRNIDIWWSDDEAEEW</sequence>
<reference evidence="1 2" key="1">
    <citation type="submission" date="2020-06" db="EMBL/GenBank/DDBJ databases">
        <title>Transcriptomic and genomic resources for Thalictrum thalictroides and T. hernandezii: Facilitating candidate gene discovery in an emerging model plant lineage.</title>
        <authorList>
            <person name="Arias T."/>
            <person name="Riano-Pachon D.M."/>
            <person name="Di Stilio V.S."/>
        </authorList>
    </citation>
    <scope>NUCLEOTIDE SEQUENCE [LARGE SCALE GENOMIC DNA]</scope>
    <source>
        <strain evidence="2">cv. WT478/WT964</strain>
        <tissue evidence="1">Leaves</tissue>
    </source>
</reference>
<accession>A0A7J6WMV2</accession>
<name>A0A7J6WMV2_THATH</name>